<proteinExistence type="predicted"/>
<name>A0ABD1XQS5_9MARC</name>
<evidence type="ECO:0000313" key="1">
    <source>
        <dbReference type="EMBL" id="KAL2611302.1"/>
    </source>
</evidence>
<keyword evidence="2" id="KW-1185">Reference proteome</keyword>
<reference evidence="1 2" key="1">
    <citation type="submission" date="2024-09" db="EMBL/GenBank/DDBJ databases">
        <title>Chromosome-scale assembly of Riccia fluitans.</title>
        <authorList>
            <person name="Paukszto L."/>
            <person name="Sawicki J."/>
            <person name="Karawczyk K."/>
            <person name="Piernik-Szablinska J."/>
            <person name="Szczecinska M."/>
            <person name="Mazdziarz M."/>
        </authorList>
    </citation>
    <scope>NUCLEOTIDE SEQUENCE [LARGE SCALE GENOMIC DNA]</scope>
    <source>
        <strain evidence="1">Rf_01</strain>
        <tissue evidence="1">Aerial parts of the thallus</tissue>
    </source>
</reference>
<organism evidence="1 2">
    <name type="scientific">Riccia fluitans</name>
    <dbReference type="NCBI Taxonomy" id="41844"/>
    <lineage>
        <taxon>Eukaryota</taxon>
        <taxon>Viridiplantae</taxon>
        <taxon>Streptophyta</taxon>
        <taxon>Embryophyta</taxon>
        <taxon>Marchantiophyta</taxon>
        <taxon>Marchantiopsida</taxon>
        <taxon>Marchantiidae</taxon>
        <taxon>Marchantiales</taxon>
        <taxon>Ricciaceae</taxon>
        <taxon>Riccia</taxon>
    </lineage>
</organism>
<comment type="caution">
    <text evidence="1">The sequence shown here is derived from an EMBL/GenBank/DDBJ whole genome shotgun (WGS) entry which is preliminary data.</text>
</comment>
<dbReference type="EMBL" id="JBHFFA010000007">
    <property type="protein sequence ID" value="KAL2611302.1"/>
    <property type="molecule type" value="Genomic_DNA"/>
</dbReference>
<dbReference type="Proteomes" id="UP001605036">
    <property type="component" value="Unassembled WGS sequence"/>
</dbReference>
<protein>
    <submittedName>
        <fullName evidence="1">Uncharacterized protein</fullName>
    </submittedName>
</protein>
<dbReference type="AlphaFoldDB" id="A0ABD1XQS5"/>
<gene>
    <name evidence="1" type="ORF">R1flu_022994</name>
</gene>
<accession>A0ABD1XQS5</accession>
<sequence>MKAAVANPKAKTDGERRHMAGCRLSARDCDKGNYGTTGSGSTRTHEAYHTKKTAHMIKHTKRSSHGLLTWMGQLTYGSLHERGSRTDEQRDRTKVQTGIIMACPPV</sequence>
<evidence type="ECO:0000313" key="2">
    <source>
        <dbReference type="Proteomes" id="UP001605036"/>
    </source>
</evidence>